<evidence type="ECO:0000313" key="1">
    <source>
        <dbReference type="EMBL" id="MFI7261530.1"/>
    </source>
</evidence>
<sequence length="178" mass="20484">MSGSAPVRRGWRTLSEALLVTAGAGYLGAQLWHTWKDRNRWPLCSYNMFNRTLPSRFPQPRVTLHDPAGSQELLPVYGLLPLEFFRVVSIMAEVFLVNQDEAIKHRFAERVLRRLNTRPWAAFDEVHASHRPLGPAGFHGLDLYAVTLDLDDYDPRVDRPLHQPELLFSYRRPDVPQA</sequence>
<comment type="caution">
    <text evidence="1">The sequence shown here is derived from an EMBL/GenBank/DDBJ whole genome shotgun (WGS) entry which is preliminary data.</text>
</comment>
<evidence type="ECO:0000313" key="2">
    <source>
        <dbReference type="Proteomes" id="UP001612812"/>
    </source>
</evidence>
<proteinExistence type="predicted"/>
<reference evidence="1 2" key="1">
    <citation type="submission" date="2024-10" db="EMBL/GenBank/DDBJ databases">
        <title>The Natural Products Discovery Center: Release of the First 8490 Sequenced Strains for Exploring Actinobacteria Biosynthetic Diversity.</title>
        <authorList>
            <person name="Kalkreuter E."/>
            <person name="Kautsar S.A."/>
            <person name="Yang D."/>
            <person name="Bader C.D."/>
            <person name="Teijaro C.N."/>
            <person name="Fluegel L."/>
            <person name="Davis C.M."/>
            <person name="Simpson J.R."/>
            <person name="Lauterbach L."/>
            <person name="Steele A.D."/>
            <person name="Gui C."/>
            <person name="Meng S."/>
            <person name="Li G."/>
            <person name="Viehrig K."/>
            <person name="Ye F."/>
            <person name="Su P."/>
            <person name="Kiefer A.F."/>
            <person name="Nichols A."/>
            <person name="Cepeda A.J."/>
            <person name="Yan W."/>
            <person name="Fan B."/>
            <person name="Jiang Y."/>
            <person name="Adhikari A."/>
            <person name="Zheng C.-J."/>
            <person name="Schuster L."/>
            <person name="Cowan T.M."/>
            <person name="Smanski M.J."/>
            <person name="Chevrette M.G."/>
            <person name="De Carvalho L.P.S."/>
            <person name="Shen B."/>
        </authorList>
    </citation>
    <scope>NUCLEOTIDE SEQUENCE [LARGE SCALE GENOMIC DNA]</scope>
    <source>
        <strain evidence="1 2">NPDC049845</strain>
    </source>
</reference>
<keyword evidence="2" id="KW-1185">Reference proteome</keyword>
<dbReference type="Proteomes" id="UP001612812">
    <property type="component" value="Unassembled WGS sequence"/>
</dbReference>
<dbReference type="RefSeq" id="WP_396754221.1">
    <property type="nucleotide sequence ID" value="NZ_JBITLA010000002.1"/>
</dbReference>
<protein>
    <submittedName>
        <fullName evidence="1">Uncharacterized protein</fullName>
    </submittedName>
</protein>
<accession>A0ABW7ZF95</accession>
<dbReference type="EMBL" id="JBITLE010000001">
    <property type="protein sequence ID" value="MFI7261530.1"/>
    <property type="molecule type" value="Genomic_DNA"/>
</dbReference>
<gene>
    <name evidence="1" type="ORF">ACIBP4_04360</name>
</gene>
<organism evidence="1 2">
    <name type="scientific">Micromonospora maritima</name>
    <dbReference type="NCBI Taxonomy" id="986711"/>
    <lineage>
        <taxon>Bacteria</taxon>
        <taxon>Bacillati</taxon>
        <taxon>Actinomycetota</taxon>
        <taxon>Actinomycetes</taxon>
        <taxon>Micromonosporales</taxon>
        <taxon>Micromonosporaceae</taxon>
        <taxon>Micromonospora</taxon>
    </lineage>
</organism>
<name>A0ABW7ZF95_9ACTN</name>